<proteinExistence type="predicted"/>
<reference evidence="4 5" key="1">
    <citation type="submission" date="2014-12" db="EMBL/GenBank/DDBJ databases">
        <title>Genome assembly of Enhygromyxa salina DSM 15201.</title>
        <authorList>
            <person name="Sharma G."/>
            <person name="Subramanian S."/>
        </authorList>
    </citation>
    <scope>NUCLEOTIDE SEQUENCE [LARGE SCALE GENOMIC DNA]</scope>
    <source>
        <strain evidence="4 5">DSM 15201</strain>
    </source>
</reference>
<dbReference type="AlphaFoldDB" id="A0A0C2A204"/>
<feature type="compositionally biased region" description="Basic and acidic residues" evidence="1">
    <location>
        <begin position="97"/>
        <end position="110"/>
    </location>
</feature>
<keyword evidence="2" id="KW-0812">Transmembrane</keyword>
<dbReference type="Pfam" id="PF05036">
    <property type="entry name" value="SPOR"/>
    <property type="match status" value="1"/>
</dbReference>
<keyword evidence="2" id="KW-1133">Transmembrane helix</keyword>
<evidence type="ECO:0000256" key="2">
    <source>
        <dbReference type="SAM" id="Phobius"/>
    </source>
</evidence>
<dbReference type="EMBL" id="JMCC02000025">
    <property type="protein sequence ID" value="KIG17423.1"/>
    <property type="molecule type" value="Genomic_DNA"/>
</dbReference>
<evidence type="ECO:0000313" key="4">
    <source>
        <dbReference type="EMBL" id="KIG17423.1"/>
    </source>
</evidence>
<dbReference type="InterPro" id="IPR036680">
    <property type="entry name" value="SPOR-like_sf"/>
</dbReference>
<feature type="domain" description="SPOR" evidence="3">
    <location>
        <begin position="168"/>
        <end position="247"/>
    </location>
</feature>
<dbReference type="InterPro" id="IPR052521">
    <property type="entry name" value="Cell_div_SPOR-domain"/>
</dbReference>
<feature type="compositionally biased region" description="Basic and acidic residues" evidence="1">
    <location>
        <begin position="124"/>
        <end position="138"/>
    </location>
</feature>
<comment type="caution">
    <text evidence="4">The sequence shown here is derived from an EMBL/GenBank/DDBJ whole genome shotgun (WGS) entry which is preliminary data.</text>
</comment>
<feature type="transmembrane region" description="Helical" evidence="2">
    <location>
        <begin position="17"/>
        <end position="37"/>
    </location>
</feature>
<dbReference type="PROSITE" id="PS51257">
    <property type="entry name" value="PROKAR_LIPOPROTEIN"/>
    <property type="match status" value="1"/>
</dbReference>
<evidence type="ECO:0000259" key="3">
    <source>
        <dbReference type="PROSITE" id="PS51724"/>
    </source>
</evidence>
<dbReference type="Proteomes" id="UP000031599">
    <property type="component" value="Unassembled WGS sequence"/>
</dbReference>
<dbReference type="PROSITE" id="PS51724">
    <property type="entry name" value="SPOR"/>
    <property type="match status" value="1"/>
</dbReference>
<gene>
    <name evidence="4" type="ORF">DB30_03342</name>
</gene>
<accession>A0A0C2A204</accession>
<name>A0A0C2A204_9BACT</name>
<dbReference type="PANTHER" id="PTHR38687">
    <property type="entry name" value="CELL DIVISION PROTEIN DEDD-RELATED"/>
    <property type="match status" value="1"/>
</dbReference>
<keyword evidence="2" id="KW-0472">Membrane</keyword>
<evidence type="ECO:0000313" key="5">
    <source>
        <dbReference type="Proteomes" id="UP000031599"/>
    </source>
</evidence>
<dbReference type="GO" id="GO:0042834">
    <property type="term" value="F:peptidoglycan binding"/>
    <property type="evidence" value="ECO:0007669"/>
    <property type="project" value="InterPro"/>
</dbReference>
<feature type="region of interest" description="Disordered" evidence="1">
    <location>
        <begin position="78"/>
        <end position="172"/>
    </location>
</feature>
<sequence length="247" mass="27370">MHKWKDKVELSLDNRQIFFLFFGLSVIGCFVFALGVMTGRRIQWEPGQEVAAIGGQDSLALLEEEETPEDERFAFQRGLSESDAEAIPPTRDPAVPPRDETEVRAERAEAADQASATAAATARAEQRRAESDEVDAKIAEQQQALAHATPEAAQPKDASASASTSAEPEGPRRFTLQMKAFSRQEDADKLAATLRHNGHEVRIESHDVRGRSWHRVRLGAFDTWDEALEAKQAFEKAEKVIAYVVSL</sequence>
<dbReference type="SUPFAM" id="SSF110997">
    <property type="entry name" value="Sporulation related repeat"/>
    <property type="match status" value="1"/>
</dbReference>
<dbReference type="InterPro" id="IPR007730">
    <property type="entry name" value="SPOR-like_dom"/>
</dbReference>
<feature type="compositionally biased region" description="Low complexity" evidence="1">
    <location>
        <begin position="111"/>
        <end position="123"/>
    </location>
</feature>
<organism evidence="4 5">
    <name type="scientific">Enhygromyxa salina</name>
    <dbReference type="NCBI Taxonomy" id="215803"/>
    <lineage>
        <taxon>Bacteria</taxon>
        <taxon>Pseudomonadati</taxon>
        <taxon>Myxococcota</taxon>
        <taxon>Polyangia</taxon>
        <taxon>Nannocystales</taxon>
        <taxon>Nannocystaceae</taxon>
        <taxon>Enhygromyxa</taxon>
    </lineage>
</organism>
<evidence type="ECO:0000256" key="1">
    <source>
        <dbReference type="SAM" id="MobiDB-lite"/>
    </source>
</evidence>
<protein>
    <submittedName>
        <fullName evidence="4">Sporulation domain protein</fullName>
    </submittedName>
</protein>
<dbReference type="Gene3D" id="3.30.70.1070">
    <property type="entry name" value="Sporulation related repeat"/>
    <property type="match status" value="1"/>
</dbReference>